<dbReference type="GO" id="GO:0006351">
    <property type="term" value="P:DNA-templated transcription"/>
    <property type="evidence" value="ECO:0007669"/>
    <property type="project" value="InterPro"/>
</dbReference>
<dbReference type="GO" id="GO:0005634">
    <property type="term" value="C:nucleus"/>
    <property type="evidence" value="ECO:0007669"/>
    <property type="project" value="UniProtKB-SubCell"/>
</dbReference>
<dbReference type="Pfam" id="PF04082">
    <property type="entry name" value="Fungal_trans"/>
    <property type="match status" value="1"/>
</dbReference>
<dbReference type="InterPro" id="IPR050987">
    <property type="entry name" value="AtrR-like"/>
</dbReference>
<evidence type="ECO:0000259" key="7">
    <source>
        <dbReference type="SMART" id="SM00906"/>
    </source>
</evidence>
<comment type="subcellular location">
    <subcellularLocation>
        <location evidence="1">Nucleus</location>
    </subcellularLocation>
</comment>
<keyword evidence="6" id="KW-0472">Membrane</keyword>
<gene>
    <name evidence="8" type="ORF">N7449_003861</name>
</gene>
<dbReference type="SMART" id="SM00906">
    <property type="entry name" value="Fungal_trans"/>
    <property type="match status" value="1"/>
</dbReference>
<reference evidence="8" key="1">
    <citation type="submission" date="2022-11" db="EMBL/GenBank/DDBJ databases">
        <authorList>
            <person name="Petersen C."/>
        </authorList>
    </citation>
    <scope>NUCLEOTIDE SEQUENCE</scope>
    <source>
        <strain evidence="8">IBT 20477</strain>
    </source>
</reference>
<keyword evidence="6" id="KW-0812">Transmembrane</keyword>
<dbReference type="AlphaFoldDB" id="A0A9W9MY08"/>
<dbReference type="Proteomes" id="UP001150942">
    <property type="component" value="Unassembled WGS sequence"/>
</dbReference>
<evidence type="ECO:0000256" key="4">
    <source>
        <dbReference type="ARBA" id="ARBA00023163"/>
    </source>
</evidence>
<dbReference type="PANTHER" id="PTHR46910">
    <property type="entry name" value="TRANSCRIPTION FACTOR PDR1"/>
    <property type="match status" value="1"/>
</dbReference>
<organism evidence="8 9">
    <name type="scientific">Penicillium cf. viridicatum</name>
    <dbReference type="NCBI Taxonomy" id="2972119"/>
    <lineage>
        <taxon>Eukaryota</taxon>
        <taxon>Fungi</taxon>
        <taxon>Dikarya</taxon>
        <taxon>Ascomycota</taxon>
        <taxon>Pezizomycotina</taxon>
        <taxon>Eurotiomycetes</taxon>
        <taxon>Eurotiomycetidae</taxon>
        <taxon>Eurotiales</taxon>
        <taxon>Aspergillaceae</taxon>
        <taxon>Penicillium</taxon>
    </lineage>
</organism>
<keyword evidence="9" id="KW-1185">Reference proteome</keyword>
<dbReference type="OrthoDB" id="9993796at2759"/>
<proteinExistence type="predicted"/>
<dbReference type="InterPro" id="IPR007219">
    <property type="entry name" value="XnlR_reg_dom"/>
</dbReference>
<evidence type="ECO:0000256" key="6">
    <source>
        <dbReference type="SAM" id="Phobius"/>
    </source>
</evidence>
<dbReference type="PANTHER" id="PTHR46910:SF37">
    <property type="entry name" value="ZN(II)2CYS6 TRANSCRIPTION FACTOR (EUROFUNG)"/>
    <property type="match status" value="1"/>
</dbReference>
<comment type="caution">
    <text evidence="8">The sequence shown here is derived from an EMBL/GenBank/DDBJ whole genome shotgun (WGS) entry which is preliminary data.</text>
</comment>
<dbReference type="GO" id="GO:0008270">
    <property type="term" value="F:zinc ion binding"/>
    <property type="evidence" value="ECO:0007669"/>
    <property type="project" value="InterPro"/>
</dbReference>
<protein>
    <recommendedName>
        <fullName evidence="7">Xylanolytic transcriptional activator regulatory domain-containing protein</fullName>
    </recommendedName>
</protein>
<name>A0A9W9MY08_9EURO</name>
<keyword evidence="3" id="KW-0238">DNA-binding</keyword>
<accession>A0A9W9MY08</accession>
<reference evidence="8" key="2">
    <citation type="journal article" date="2023" name="IMA Fungus">
        <title>Comparative genomic study of the Penicillium genus elucidates a diverse pangenome and 15 lateral gene transfer events.</title>
        <authorList>
            <person name="Petersen C."/>
            <person name="Sorensen T."/>
            <person name="Nielsen M.R."/>
            <person name="Sondergaard T.E."/>
            <person name="Sorensen J.L."/>
            <person name="Fitzpatrick D.A."/>
            <person name="Frisvad J.C."/>
            <person name="Nielsen K.L."/>
        </authorList>
    </citation>
    <scope>NUCLEOTIDE SEQUENCE</scope>
    <source>
        <strain evidence="8">IBT 20477</strain>
    </source>
</reference>
<dbReference type="GO" id="GO:0003700">
    <property type="term" value="F:DNA-binding transcription factor activity"/>
    <property type="evidence" value="ECO:0007669"/>
    <property type="project" value="InterPro"/>
</dbReference>
<keyword evidence="6" id="KW-1133">Transmembrane helix</keyword>
<keyword evidence="5" id="KW-0539">Nucleus</keyword>
<dbReference type="EMBL" id="JAPQKQ010000002">
    <property type="protein sequence ID" value="KAJ5209482.1"/>
    <property type="molecule type" value="Genomic_DNA"/>
</dbReference>
<evidence type="ECO:0000256" key="2">
    <source>
        <dbReference type="ARBA" id="ARBA00023015"/>
    </source>
</evidence>
<dbReference type="GO" id="GO:0003677">
    <property type="term" value="F:DNA binding"/>
    <property type="evidence" value="ECO:0007669"/>
    <property type="project" value="UniProtKB-KW"/>
</dbReference>
<keyword evidence="4" id="KW-0804">Transcription</keyword>
<evidence type="ECO:0000313" key="9">
    <source>
        <dbReference type="Proteomes" id="UP001150942"/>
    </source>
</evidence>
<evidence type="ECO:0000313" key="8">
    <source>
        <dbReference type="EMBL" id="KAJ5209482.1"/>
    </source>
</evidence>
<feature type="domain" description="Xylanolytic transcriptional activator regulatory" evidence="7">
    <location>
        <begin position="215"/>
        <end position="292"/>
    </location>
</feature>
<dbReference type="CDD" id="cd12148">
    <property type="entry name" value="fungal_TF_MHR"/>
    <property type="match status" value="1"/>
</dbReference>
<evidence type="ECO:0000256" key="1">
    <source>
        <dbReference type="ARBA" id="ARBA00004123"/>
    </source>
</evidence>
<feature type="transmembrane region" description="Helical" evidence="6">
    <location>
        <begin position="450"/>
        <end position="469"/>
    </location>
</feature>
<evidence type="ECO:0000256" key="5">
    <source>
        <dbReference type="ARBA" id="ARBA00023242"/>
    </source>
</evidence>
<sequence length="528" mass="58769">MFSSLTNSKARGTVEGPRSTPLILPPRIHHFAGWVVGNLQAGVPNPLPEGLQWIKSRTGLMVPFPTLQHAPWERSRPSTVGGSEPAPELPTKTLLKSFLDLYMSSPMHRIFPVIDPPLFSLTIQAAYPHADRPQTQYHSARACIFAFMAVVSSLHYLGPSYNGVQLHSIPLGAYIAHASVLLPAIIQEPLNLDALQTAISLVALISILVGEINTAVHYTSIASRLLIASGAHTMSDDMDCNSTVPSILRQHLRSLFWFCYTLDKDLALRTGQPHCLRDDDCILDIPPTYKENLHLWLDYSPATADAKIGGPIFPSDLRLSKIKSRTFAAIYSHKASHKSDINLLRSIRELDEELECWRISLPENLRPQLSFAPTHSKPKNTYIVFTHMNYYSCVNLIHLASGRCSAWRSTPPVIGMLDGLHSSLALSVEASRSLLLFLDDSEARISATSFWALLFYPMSAVITIFCNLLQNPYADGARRDLHLLTLAEITTARVFLRRDSVFDRVSDLQPAREFISGLREHAQRAIRG</sequence>
<evidence type="ECO:0000256" key="3">
    <source>
        <dbReference type="ARBA" id="ARBA00023125"/>
    </source>
</evidence>
<keyword evidence="2" id="KW-0805">Transcription regulation</keyword>